<dbReference type="InterPro" id="IPR000524">
    <property type="entry name" value="Tscrpt_reg_HTH_GntR"/>
</dbReference>
<dbReference type="InterPro" id="IPR028082">
    <property type="entry name" value="Peripla_BP_I"/>
</dbReference>
<dbReference type="SUPFAM" id="SSF53822">
    <property type="entry name" value="Periplasmic binding protein-like I"/>
    <property type="match status" value="1"/>
</dbReference>
<keyword evidence="7" id="KW-1185">Reference proteome</keyword>
<comment type="caution">
    <text evidence="6">The sequence shown here is derived from an EMBL/GenBank/DDBJ whole genome shotgun (WGS) entry which is preliminary data.</text>
</comment>
<dbReference type="PROSITE" id="PS50949">
    <property type="entry name" value="HTH_GNTR"/>
    <property type="match status" value="1"/>
</dbReference>
<accession>A0A7W9W905</accession>
<dbReference type="Gene3D" id="3.40.50.2300">
    <property type="match status" value="2"/>
</dbReference>
<keyword evidence="3 6" id="KW-0238">DNA-binding</keyword>
<evidence type="ECO:0000256" key="3">
    <source>
        <dbReference type="ARBA" id="ARBA00023125"/>
    </source>
</evidence>
<reference evidence="6 7" key="1">
    <citation type="submission" date="2020-08" db="EMBL/GenBank/DDBJ databases">
        <title>Genomic Encyclopedia of Type Strains, Phase IV (KMG-IV): sequencing the most valuable type-strain genomes for metagenomic binning, comparative biology and taxonomic classification.</title>
        <authorList>
            <person name="Goeker M."/>
        </authorList>
    </citation>
    <scope>NUCLEOTIDE SEQUENCE [LARGE SCALE GENOMIC DNA]</scope>
    <source>
        <strain evidence="6 7">DSM 23562</strain>
    </source>
</reference>
<evidence type="ECO:0000256" key="2">
    <source>
        <dbReference type="ARBA" id="ARBA00023015"/>
    </source>
</evidence>
<evidence type="ECO:0000256" key="4">
    <source>
        <dbReference type="ARBA" id="ARBA00023163"/>
    </source>
</evidence>
<dbReference type="GO" id="GO:0000976">
    <property type="term" value="F:transcription cis-regulatory region binding"/>
    <property type="evidence" value="ECO:0007669"/>
    <property type="project" value="TreeGrafter"/>
</dbReference>
<dbReference type="Pfam" id="PF00392">
    <property type="entry name" value="GntR"/>
    <property type="match status" value="1"/>
</dbReference>
<dbReference type="GO" id="GO:0003700">
    <property type="term" value="F:DNA-binding transcription factor activity"/>
    <property type="evidence" value="ECO:0007669"/>
    <property type="project" value="InterPro"/>
</dbReference>
<organism evidence="6 7">
    <name type="scientific">Armatimonas rosea</name>
    <dbReference type="NCBI Taxonomy" id="685828"/>
    <lineage>
        <taxon>Bacteria</taxon>
        <taxon>Bacillati</taxon>
        <taxon>Armatimonadota</taxon>
        <taxon>Armatimonadia</taxon>
        <taxon>Armatimonadales</taxon>
        <taxon>Armatimonadaceae</taxon>
        <taxon>Armatimonas</taxon>
    </lineage>
</organism>
<keyword evidence="4" id="KW-0804">Transcription</keyword>
<gene>
    <name evidence="6" type="ORF">HNQ39_004622</name>
</gene>
<dbReference type="PANTHER" id="PTHR30146">
    <property type="entry name" value="LACI-RELATED TRANSCRIPTIONAL REPRESSOR"/>
    <property type="match status" value="1"/>
</dbReference>
<dbReference type="Pfam" id="PF13377">
    <property type="entry name" value="Peripla_BP_3"/>
    <property type="match status" value="1"/>
</dbReference>
<evidence type="ECO:0000313" key="6">
    <source>
        <dbReference type="EMBL" id="MBB6052801.1"/>
    </source>
</evidence>
<dbReference type="EMBL" id="JACHGW010000004">
    <property type="protein sequence ID" value="MBB6052801.1"/>
    <property type="molecule type" value="Genomic_DNA"/>
</dbReference>
<dbReference type="CDD" id="cd06267">
    <property type="entry name" value="PBP1_LacI_sugar_binding-like"/>
    <property type="match status" value="1"/>
</dbReference>
<dbReference type="InterPro" id="IPR036388">
    <property type="entry name" value="WH-like_DNA-bd_sf"/>
</dbReference>
<dbReference type="InterPro" id="IPR036390">
    <property type="entry name" value="WH_DNA-bd_sf"/>
</dbReference>
<protein>
    <submittedName>
        <fullName evidence="6">DNA-binding LacI/PurR family transcriptional regulator</fullName>
    </submittedName>
</protein>
<dbReference type="SUPFAM" id="SSF46785">
    <property type="entry name" value="Winged helix' DNA-binding domain"/>
    <property type="match status" value="1"/>
</dbReference>
<feature type="domain" description="HTH gntR-type" evidence="5">
    <location>
        <begin position="1"/>
        <end position="36"/>
    </location>
</feature>
<proteinExistence type="predicted"/>
<name>A0A7W9W905_ARMRO</name>
<dbReference type="Gene3D" id="1.10.10.10">
    <property type="entry name" value="Winged helix-like DNA-binding domain superfamily/Winged helix DNA-binding domain"/>
    <property type="match status" value="1"/>
</dbReference>
<evidence type="ECO:0000256" key="1">
    <source>
        <dbReference type="ARBA" id="ARBA00022491"/>
    </source>
</evidence>
<keyword evidence="2" id="KW-0805">Transcription regulation</keyword>
<evidence type="ECO:0000313" key="7">
    <source>
        <dbReference type="Proteomes" id="UP000520814"/>
    </source>
</evidence>
<dbReference type="AlphaFoldDB" id="A0A7W9W905"/>
<dbReference type="Proteomes" id="UP000520814">
    <property type="component" value="Unassembled WGS sequence"/>
</dbReference>
<dbReference type="InterPro" id="IPR046335">
    <property type="entry name" value="LacI/GalR-like_sensor"/>
</dbReference>
<sequence>MRFSTTRITVAKALARLTQEGFLERRTGAGTFVREWHIEQTPPSTSLVEQVAVLSGYTRNRDTALLVSGIAEAFGDDGSGRFALYDSRDELDQEAECLRRIHTQVLQGKIRGLIALPAGQNENRDAYAALVAAGCKLVFVDRYLTGIASDRVTSANESATAQAIAELVALGHRRIAFLCSYPLPNAVIRDRQTGYERGLREAGLEIRPEWIRRAEWARKSGQERPACPLDDCNAILQSWLSEPEPPTAIFCANDRALQSALLTLRQRGVRVGPDLALVGFLNRSDWVAHVQEPFLGIRQWHEELGKQAAQLLHERLVASTPSAPSRSITIGVDFVYHPSADGWRTP</sequence>
<dbReference type="PANTHER" id="PTHR30146:SF148">
    <property type="entry name" value="HTH-TYPE TRANSCRIPTIONAL REPRESSOR PURR-RELATED"/>
    <property type="match status" value="1"/>
</dbReference>
<keyword evidence="1" id="KW-0678">Repressor</keyword>
<evidence type="ECO:0000259" key="5">
    <source>
        <dbReference type="PROSITE" id="PS50949"/>
    </source>
</evidence>